<evidence type="ECO:0000256" key="1">
    <source>
        <dbReference type="ARBA" id="ARBA00001936"/>
    </source>
</evidence>
<reference evidence="15" key="1">
    <citation type="submission" date="2024-10" db="EMBL/GenBank/DDBJ databases">
        <authorList>
            <person name="Ryan C."/>
        </authorList>
    </citation>
    <scope>NUCLEOTIDE SEQUENCE [LARGE SCALE GENOMIC DNA]</scope>
</reference>
<dbReference type="Proteomes" id="UP001497457">
    <property type="component" value="Chromosome 31b"/>
</dbReference>
<name>A0ABC9D4A9_9POAL</name>
<feature type="region of interest" description="Disordered" evidence="13">
    <location>
        <begin position="323"/>
        <end position="359"/>
    </location>
</feature>
<dbReference type="SUPFAM" id="SSF81606">
    <property type="entry name" value="PP2C-like"/>
    <property type="match status" value="1"/>
</dbReference>
<keyword evidence="7" id="KW-0460">Magnesium</keyword>
<dbReference type="EMBL" id="OZ075141">
    <property type="protein sequence ID" value="CAL5031193.1"/>
    <property type="molecule type" value="Genomic_DNA"/>
</dbReference>
<comment type="cofactor">
    <cofactor evidence="1">
        <name>Mn(2+)</name>
        <dbReference type="ChEBI" id="CHEBI:29035"/>
    </cofactor>
</comment>
<evidence type="ECO:0000256" key="4">
    <source>
        <dbReference type="ARBA" id="ARBA00013081"/>
    </source>
</evidence>
<evidence type="ECO:0000256" key="8">
    <source>
        <dbReference type="ARBA" id="ARBA00022912"/>
    </source>
</evidence>
<evidence type="ECO:0000256" key="6">
    <source>
        <dbReference type="ARBA" id="ARBA00022801"/>
    </source>
</evidence>
<evidence type="ECO:0000256" key="7">
    <source>
        <dbReference type="ARBA" id="ARBA00022842"/>
    </source>
</evidence>
<evidence type="ECO:0000313" key="16">
    <source>
        <dbReference type="Proteomes" id="UP001497457"/>
    </source>
</evidence>
<accession>A0ABC9D4A9</accession>
<dbReference type="EC" id="3.1.3.16" evidence="4"/>
<dbReference type="SMART" id="SM00332">
    <property type="entry name" value="PP2Cc"/>
    <property type="match status" value="1"/>
</dbReference>
<evidence type="ECO:0000256" key="3">
    <source>
        <dbReference type="ARBA" id="ARBA00006702"/>
    </source>
</evidence>
<dbReference type="InterPro" id="IPR036457">
    <property type="entry name" value="PPM-type-like_dom_sf"/>
</dbReference>
<dbReference type="AlphaFoldDB" id="A0ABC9D4A9"/>
<protein>
    <recommendedName>
        <fullName evidence="4">protein-serine/threonine phosphatase</fullName>
        <ecNumber evidence="4">3.1.3.16</ecNumber>
    </recommendedName>
</protein>
<comment type="catalytic activity">
    <reaction evidence="10">
        <text>O-phospho-L-seryl-[protein] + H2O = L-seryl-[protein] + phosphate</text>
        <dbReference type="Rhea" id="RHEA:20629"/>
        <dbReference type="Rhea" id="RHEA-COMP:9863"/>
        <dbReference type="Rhea" id="RHEA-COMP:11604"/>
        <dbReference type="ChEBI" id="CHEBI:15377"/>
        <dbReference type="ChEBI" id="CHEBI:29999"/>
        <dbReference type="ChEBI" id="CHEBI:43474"/>
        <dbReference type="ChEBI" id="CHEBI:83421"/>
        <dbReference type="EC" id="3.1.3.16"/>
    </reaction>
</comment>
<evidence type="ECO:0000256" key="5">
    <source>
        <dbReference type="ARBA" id="ARBA00022723"/>
    </source>
</evidence>
<comment type="similarity">
    <text evidence="3 12">Belongs to the PP2C family.</text>
</comment>
<keyword evidence="5" id="KW-0479">Metal-binding</keyword>
<evidence type="ECO:0000256" key="2">
    <source>
        <dbReference type="ARBA" id="ARBA00001946"/>
    </source>
</evidence>
<organism evidence="15 16">
    <name type="scientific">Urochloa decumbens</name>
    <dbReference type="NCBI Taxonomy" id="240449"/>
    <lineage>
        <taxon>Eukaryota</taxon>
        <taxon>Viridiplantae</taxon>
        <taxon>Streptophyta</taxon>
        <taxon>Embryophyta</taxon>
        <taxon>Tracheophyta</taxon>
        <taxon>Spermatophyta</taxon>
        <taxon>Magnoliopsida</taxon>
        <taxon>Liliopsida</taxon>
        <taxon>Poales</taxon>
        <taxon>Poaceae</taxon>
        <taxon>PACMAD clade</taxon>
        <taxon>Panicoideae</taxon>
        <taxon>Panicodae</taxon>
        <taxon>Paniceae</taxon>
        <taxon>Melinidinae</taxon>
        <taxon>Urochloa</taxon>
    </lineage>
</organism>
<dbReference type="PANTHER" id="PTHR13832:SF760">
    <property type="entry name" value="PROTEIN PHOSPHATASE 2C 42-RELATED"/>
    <property type="match status" value="1"/>
</dbReference>
<keyword evidence="9" id="KW-0464">Manganese</keyword>
<feature type="domain" description="PPM-type phosphatase" evidence="14">
    <location>
        <begin position="21"/>
        <end position="319"/>
    </location>
</feature>
<evidence type="ECO:0000256" key="10">
    <source>
        <dbReference type="ARBA" id="ARBA00047761"/>
    </source>
</evidence>
<keyword evidence="8 12" id="KW-0904">Protein phosphatase</keyword>
<feature type="compositionally biased region" description="Low complexity" evidence="13">
    <location>
        <begin position="345"/>
        <end position="359"/>
    </location>
</feature>
<dbReference type="Gene3D" id="3.60.40.10">
    <property type="entry name" value="PPM-type phosphatase domain"/>
    <property type="match status" value="1"/>
</dbReference>
<dbReference type="InterPro" id="IPR000222">
    <property type="entry name" value="PP2C_BS"/>
</dbReference>
<comment type="cofactor">
    <cofactor evidence="2">
        <name>Mg(2+)</name>
        <dbReference type="ChEBI" id="CHEBI:18420"/>
    </cofactor>
</comment>
<proteinExistence type="inferred from homology"/>
<dbReference type="CDD" id="cd00143">
    <property type="entry name" value="PP2Cc"/>
    <property type="match status" value="1"/>
</dbReference>
<evidence type="ECO:0000256" key="9">
    <source>
        <dbReference type="ARBA" id="ARBA00023211"/>
    </source>
</evidence>
<dbReference type="GO" id="GO:0046872">
    <property type="term" value="F:metal ion binding"/>
    <property type="evidence" value="ECO:0007669"/>
    <property type="project" value="UniProtKB-KW"/>
</dbReference>
<keyword evidence="6 12" id="KW-0378">Hydrolase</keyword>
<dbReference type="InterPro" id="IPR001932">
    <property type="entry name" value="PPM-type_phosphatase-like_dom"/>
</dbReference>
<dbReference type="InterPro" id="IPR015655">
    <property type="entry name" value="PP2C"/>
</dbReference>
<evidence type="ECO:0000256" key="11">
    <source>
        <dbReference type="ARBA" id="ARBA00048336"/>
    </source>
</evidence>
<dbReference type="Pfam" id="PF00481">
    <property type="entry name" value="PP2C"/>
    <property type="match status" value="2"/>
</dbReference>
<gene>
    <name evidence="15" type="ORF">URODEC1_LOCUS81501</name>
</gene>
<evidence type="ECO:0000256" key="12">
    <source>
        <dbReference type="RuleBase" id="RU003465"/>
    </source>
</evidence>
<comment type="catalytic activity">
    <reaction evidence="11">
        <text>O-phospho-L-threonyl-[protein] + H2O = L-threonyl-[protein] + phosphate</text>
        <dbReference type="Rhea" id="RHEA:47004"/>
        <dbReference type="Rhea" id="RHEA-COMP:11060"/>
        <dbReference type="Rhea" id="RHEA-COMP:11605"/>
        <dbReference type="ChEBI" id="CHEBI:15377"/>
        <dbReference type="ChEBI" id="CHEBI:30013"/>
        <dbReference type="ChEBI" id="CHEBI:43474"/>
        <dbReference type="ChEBI" id="CHEBI:61977"/>
        <dbReference type="EC" id="3.1.3.16"/>
    </reaction>
</comment>
<evidence type="ECO:0000313" key="15">
    <source>
        <dbReference type="EMBL" id="CAL5031193.1"/>
    </source>
</evidence>
<sequence>MSLSVPVTEKATERGGNGRLEYAVSAMQGYRLTMEDAHTALLDLDARTATSFFGVYDGHGGPAVSQYCANHLHTELRKNALFRRSPADAIRATFLRMDVMMRRSKAGRELSEYGGNEYWDEYRQAIQARSCLPLCEKIPYEGPQQDGCTACVVLIRGNQIFVGNAGDSRCVLSRNNQAIELSTDFKPNLPAERQRIERAGRAVTITEARGNIPRIDDGIAVSRTIGDLAYKNNNRLAPEQQALTALPEVRTATITRDTQFLIIACDGIWDCMESQQAVEFVGARLHGNEELAFICEAILDNCLAHHKGRDNMTVMLVQFKTPGAGQAPPVPPRNLLPAGSHGDQGPPAAATGRSSGSSS</sequence>
<dbReference type="PANTHER" id="PTHR13832">
    <property type="entry name" value="PROTEIN PHOSPHATASE 2C"/>
    <property type="match status" value="1"/>
</dbReference>
<evidence type="ECO:0000259" key="14">
    <source>
        <dbReference type="PROSITE" id="PS51746"/>
    </source>
</evidence>
<dbReference type="PROSITE" id="PS01032">
    <property type="entry name" value="PPM_1"/>
    <property type="match status" value="1"/>
</dbReference>
<keyword evidence="16" id="KW-1185">Reference proteome</keyword>
<evidence type="ECO:0000256" key="13">
    <source>
        <dbReference type="SAM" id="MobiDB-lite"/>
    </source>
</evidence>
<dbReference type="PROSITE" id="PS51746">
    <property type="entry name" value="PPM_2"/>
    <property type="match status" value="1"/>
</dbReference>
<dbReference type="GO" id="GO:0004722">
    <property type="term" value="F:protein serine/threonine phosphatase activity"/>
    <property type="evidence" value="ECO:0007669"/>
    <property type="project" value="UniProtKB-EC"/>
</dbReference>